<dbReference type="AlphaFoldDB" id="A0A2I0JQ34"/>
<reference evidence="1 2" key="1">
    <citation type="submission" date="2017-11" db="EMBL/GenBank/DDBJ databases">
        <title>De-novo sequencing of pomegranate (Punica granatum L.) genome.</title>
        <authorList>
            <person name="Akparov Z."/>
            <person name="Amiraslanov A."/>
            <person name="Hajiyeva S."/>
            <person name="Abbasov M."/>
            <person name="Kaur K."/>
            <person name="Hamwieh A."/>
            <person name="Solovyev V."/>
            <person name="Salamov A."/>
            <person name="Braich B."/>
            <person name="Kosarev P."/>
            <person name="Mahmoud A."/>
            <person name="Hajiyev E."/>
            <person name="Babayeva S."/>
            <person name="Izzatullayeva V."/>
            <person name="Mammadov A."/>
            <person name="Mammadov A."/>
            <person name="Sharifova S."/>
            <person name="Ojaghi J."/>
            <person name="Eynullazada K."/>
            <person name="Bayramov B."/>
            <person name="Abdulazimova A."/>
            <person name="Shahmuradov I."/>
        </authorList>
    </citation>
    <scope>NUCLEOTIDE SEQUENCE [LARGE SCALE GENOMIC DNA]</scope>
    <source>
        <strain evidence="2">cv. AG2017</strain>
        <tissue evidence="1">Leaf</tissue>
    </source>
</reference>
<comment type="caution">
    <text evidence="1">The sequence shown here is derived from an EMBL/GenBank/DDBJ whole genome shotgun (WGS) entry which is preliminary data.</text>
</comment>
<accession>A0A2I0JQ34</accession>
<evidence type="ECO:0000313" key="2">
    <source>
        <dbReference type="Proteomes" id="UP000233551"/>
    </source>
</evidence>
<dbReference type="EMBL" id="PGOL01001401">
    <property type="protein sequence ID" value="PKI58361.1"/>
    <property type="molecule type" value="Genomic_DNA"/>
</dbReference>
<dbReference type="Proteomes" id="UP000233551">
    <property type="component" value="Unassembled WGS sequence"/>
</dbReference>
<protein>
    <submittedName>
        <fullName evidence="1">Uncharacterized protein</fullName>
    </submittedName>
</protein>
<keyword evidence="2" id="KW-1185">Reference proteome</keyword>
<organism evidence="1 2">
    <name type="scientific">Punica granatum</name>
    <name type="common">Pomegranate</name>
    <dbReference type="NCBI Taxonomy" id="22663"/>
    <lineage>
        <taxon>Eukaryota</taxon>
        <taxon>Viridiplantae</taxon>
        <taxon>Streptophyta</taxon>
        <taxon>Embryophyta</taxon>
        <taxon>Tracheophyta</taxon>
        <taxon>Spermatophyta</taxon>
        <taxon>Magnoliopsida</taxon>
        <taxon>eudicotyledons</taxon>
        <taxon>Gunneridae</taxon>
        <taxon>Pentapetalae</taxon>
        <taxon>rosids</taxon>
        <taxon>malvids</taxon>
        <taxon>Myrtales</taxon>
        <taxon>Lythraceae</taxon>
        <taxon>Punica</taxon>
    </lineage>
</organism>
<sequence>MCSRQGMHARDRIARLGSVHFPGGCVTDTREKESPLPIYNSEVEGRTGKSEFGSSRYVRAYIPHALSVRKKRLSRRLPTVFYYKVGGSRFLKDPRRCLWWSFGEQGLGLTRIYKKSRKETALSEAPSGILLQGHRLPTPKKPPKVAVVVVWRKETRVDPICKKK</sequence>
<gene>
    <name evidence="1" type="ORF">CRG98_021236</name>
</gene>
<proteinExistence type="predicted"/>
<evidence type="ECO:0000313" key="1">
    <source>
        <dbReference type="EMBL" id="PKI58361.1"/>
    </source>
</evidence>
<name>A0A2I0JQ34_PUNGR</name>